<gene>
    <name evidence="1" type="ORF">DFP72DRAFT_500879</name>
</gene>
<evidence type="ECO:0000313" key="1">
    <source>
        <dbReference type="EMBL" id="KAF6751195.1"/>
    </source>
</evidence>
<accession>A0A8H6HR34</accession>
<proteinExistence type="predicted"/>
<evidence type="ECO:0000313" key="2">
    <source>
        <dbReference type="Proteomes" id="UP000521943"/>
    </source>
</evidence>
<name>A0A8H6HR34_9AGAR</name>
<reference evidence="1 2" key="1">
    <citation type="submission" date="2020-07" db="EMBL/GenBank/DDBJ databases">
        <title>Comparative genomics of pyrophilous fungi reveals a link between fire events and developmental genes.</title>
        <authorList>
            <consortium name="DOE Joint Genome Institute"/>
            <person name="Steindorff A.S."/>
            <person name="Carver A."/>
            <person name="Calhoun S."/>
            <person name="Stillman K."/>
            <person name="Liu H."/>
            <person name="Lipzen A."/>
            <person name="Pangilinan J."/>
            <person name="Labutti K."/>
            <person name="Bruns T.D."/>
            <person name="Grigoriev I.V."/>
        </authorList>
    </citation>
    <scope>NUCLEOTIDE SEQUENCE [LARGE SCALE GENOMIC DNA]</scope>
    <source>
        <strain evidence="1 2">CBS 144469</strain>
    </source>
</reference>
<dbReference type="OrthoDB" id="10281098at2759"/>
<keyword evidence="2" id="KW-1185">Reference proteome</keyword>
<dbReference type="AlphaFoldDB" id="A0A8H6HR34"/>
<organism evidence="1 2">
    <name type="scientific">Ephemerocybe angulata</name>
    <dbReference type="NCBI Taxonomy" id="980116"/>
    <lineage>
        <taxon>Eukaryota</taxon>
        <taxon>Fungi</taxon>
        <taxon>Dikarya</taxon>
        <taxon>Basidiomycota</taxon>
        <taxon>Agaricomycotina</taxon>
        <taxon>Agaricomycetes</taxon>
        <taxon>Agaricomycetidae</taxon>
        <taxon>Agaricales</taxon>
        <taxon>Agaricineae</taxon>
        <taxon>Psathyrellaceae</taxon>
        <taxon>Ephemerocybe</taxon>
    </lineage>
</organism>
<dbReference type="EMBL" id="JACGCI010000052">
    <property type="protein sequence ID" value="KAF6751195.1"/>
    <property type="molecule type" value="Genomic_DNA"/>
</dbReference>
<sequence length="604" mass="68338">MNDAAFPDELWRECFKRAVRSELKVLSTLSHRFAAIFQPLFFSNLGFPGCFSLSDFTNTLQSQAGPPPECWKLYITRLVRVKRRFELIADEHRLSSAVKSCIIRGSHDHRLNTLISGQELPDMLIRMHDEAAATALDCCARFDNLRFLHIRDYAIDIAAIRNLEEIQRLETLTLWNCSVSQVRRLDAPSLSKIEVTVHLSEEQDLHDNESWAMKLIQFLPWPTIRICEIQAHAKQILPELWGIRDPSALTHLILPLPRSKHQANALVSVLVSSPALLILELLDSAVEHDDPSKHFEVPAIKPLAVPALQQLEVPIEWAQALVPGRPVQTLRVYRNQNIAFSRNEVGPLETLKTLSATSSCIEKLAIVSLGVSFPLLSVVAEFFPHLRILGAVIPDIDAEELAPTELNPIPANAPTPSRLIQFPVPDLEDLQASLPQIQMDVEDILAKGHPTFYDEPLHKWEVNSKSTVFWYDHIANLPARREYLQDLADGLDRDSAWNSPLSCPAMFTYAAKNKDDRPLPKGLQELHLFGAPIAGCERTRFPDLDQLVFVKRLGEHYAALHTITIEQGKEDESSCWVLDKGEWELHAYRDNSHSMPYLTRSRQG</sequence>
<dbReference type="Proteomes" id="UP000521943">
    <property type="component" value="Unassembled WGS sequence"/>
</dbReference>
<protein>
    <submittedName>
        <fullName evidence="1">Uncharacterized protein</fullName>
    </submittedName>
</protein>
<comment type="caution">
    <text evidence="1">The sequence shown here is derived from an EMBL/GenBank/DDBJ whole genome shotgun (WGS) entry which is preliminary data.</text>
</comment>